<gene>
    <name evidence="4" type="ORF">K2173_024409</name>
</gene>
<dbReference type="Proteomes" id="UP001159364">
    <property type="component" value="Linkage Group LG09"/>
</dbReference>
<keyword evidence="5" id="KW-1185">Reference proteome</keyword>
<dbReference type="PANTHER" id="PTHR47293">
    <property type="entry name" value="JACALIN-RELATED LECTIN 3"/>
    <property type="match status" value="1"/>
</dbReference>
<comment type="similarity">
    <text evidence="1">Belongs to the jacalin lectin family.</text>
</comment>
<sequence length="188" mass="20577">MHQTNRKRTSILVGPWGGNVGDSWDDGSIYHGVREITLAYGSCIDSIHVVYDNNGKPVTVNKHGGTGGDGTVKITLDYPEEFLVSLRGYYGNHRNSTVIKSLMFKSNRRTYGPFGREGGTPFKLTIESGSVVGFMGRSGWYIDSIGFYISHPPLPPPPPPPPATSATTPKRLQAFQRKLHRLATTGSK</sequence>
<dbReference type="GO" id="GO:0005537">
    <property type="term" value="F:D-mannose binding"/>
    <property type="evidence" value="ECO:0007669"/>
    <property type="project" value="UniProtKB-ARBA"/>
</dbReference>
<dbReference type="SMART" id="SM00915">
    <property type="entry name" value="Jacalin"/>
    <property type="match status" value="1"/>
</dbReference>
<evidence type="ECO:0000313" key="4">
    <source>
        <dbReference type="EMBL" id="KAJ8755864.1"/>
    </source>
</evidence>
<organism evidence="4 5">
    <name type="scientific">Erythroxylum novogranatense</name>
    <dbReference type="NCBI Taxonomy" id="1862640"/>
    <lineage>
        <taxon>Eukaryota</taxon>
        <taxon>Viridiplantae</taxon>
        <taxon>Streptophyta</taxon>
        <taxon>Embryophyta</taxon>
        <taxon>Tracheophyta</taxon>
        <taxon>Spermatophyta</taxon>
        <taxon>Magnoliopsida</taxon>
        <taxon>eudicotyledons</taxon>
        <taxon>Gunneridae</taxon>
        <taxon>Pentapetalae</taxon>
        <taxon>rosids</taxon>
        <taxon>fabids</taxon>
        <taxon>Malpighiales</taxon>
        <taxon>Erythroxylaceae</taxon>
        <taxon>Erythroxylum</taxon>
    </lineage>
</organism>
<evidence type="ECO:0000256" key="2">
    <source>
        <dbReference type="ARBA" id="ARBA00022734"/>
    </source>
</evidence>
<dbReference type="Gene3D" id="2.100.10.30">
    <property type="entry name" value="Jacalin-like lectin domain"/>
    <property type="match status" value="1"/>
</dbReference>
<dbReference type="InterPro" id="IPR033734">
    <property type="entry name" value="Jacalin-like_lectin_dom_plant"/>
</dbReference>
<comment type="caution">
    <text evidence="4">The sequence shown here is derived from an EMBL/GenBank/DDBJ whole genome shotgun (WGS) entry which is preliminary data.</text>
</comment>
<dbReference type="EMBL" id="JAIWQS010000009">
    <property type="protein sequence ID" value="KAJ8755864.1"/>
    <property type="molecule type" value="Genomic_DNA"/>
</dbReference>
<dbReference type="GO" id="GO:0005536">
    <property type="term" value="F:D-glucose binding"/>
    <property type="evidence" value="ECO:0007669"/>
    <property type="project" value="UniProtKB-ARBA"/>
</dbReference>
<name>A0AAV8SVH8_9ROSI</name>
<dbReference type="FunFam" id="2.100.10.30:FF:000001">
    <property type="entry name" value="Jacalin-related lectin 33"/>
    <property type="match status" value="1"/>
</dbReference>
<dbReference type="SUPFAM" id="SSF51101">
    <property type="entry name" value="Mannose-binding lectins"/>
    <property type="match status" value="1"/>
</dbReference>
<accession>A0AAV8SVH8</accession>
<reference evidence="4 5" key="1">
    <citation type="submission" date="2021-09" db="EMBL/GenBank/DDBJ databases">
        <title>Genomic insights and catalytic innovation underlie evolution of tropane alkaloids biosynthesis.</title>
        <authorList>
            <person name="Wang Y.-J."/>
            <person name="Tian T."/>
            <person name="Huang J.-P."/>
            <person name="Huang S.-X."/>
        </authorList>
    </citation>
    <scope>NUCLEOTIDE SEQUENCE [LARGE SCALE GENOMIC DNA]</scope>
    <source>
        <strain evidence="4">KIB-2018</strain>
        <tissue evidence="4">Leaf</tissue>
    </source>
</reference>
<dbReference type="PROSITE" id="PS51752">
    <property type="entry name" value="JACALIN_LECTIN"/>
    <property type="match status" value="1"/>
</dbReference>
<proteinExistence type="inferred from homology"/>
<feature type="domain" description="Jacalin-type lectin" evidence="3">
    <location>
        <begin position="10"/>
        <end position="151"/>
    </location>
</feature>
<dbReference type="Pfam" id="PF01419">
    <property type="entry name" value="Jacalin"/>
    <property type="match status" value="1"/>
</dbReference>
<evidence type="ECO:0000256" key="1">
    <source>
        <dbReference type="ARBA" id="ARBA00006568"/>
    </source>
</evidence>
<dbReference type="CDD" id="cd09612">
    <property type="entry name" value="Jacalin"/>
    <property type="match status" value="1"/>
</dbReference>
<evidence type="ECO:0000259" key="3">
    <source>
        <dbReference type="PROSITE" id="PS51752"/>
    </source>
</evidence>
<dbReference type="AlphaFoldDB" id="A0AAV8SVH8"/>
<dbReference type="InterPro" id="IPR036404">
    <property type="entry name" value="Jacalin-like_lectin_dom_sf"/>
</dbReference>
<evidence type="ECO:0000313" key="5">
    <source>
        <dbReference type="Proteomes" id="UP001159364"/>
    </source>
</evidence>
<dbReference type="PANTHER" id="PTHR47293:SF15">
    <property type="entry name" value="JACALIN-RELATED LECTIN 19"/>
    <property type="match status" value="1"/>
</dbReference>
<protein>
    <recommendedName>
        <fullName evidence="3">Jacalin-type lectin domain-containing protein</fullName>
    </recommendedName>
</protein>
<keyword evidence="2" id="KW-0430">Lectin</keyword>
<dbReference type="InterPro" id="IPR001229">
    <property type="entry name" value="Jacalin-like_lectin_dom"/>
</dbReference>